<reference evidence="2" key="1">
    <citation type="submission" date="2025-08" db="UniProtKB">
        <authorList>
            <consortium name="RefSeq"/>
        </authorList>
    </citation>
    <scope>IDENTIFICATION</scope>
    <source>
        <strain evidence="2">Tuebingen</strain>
        <tissue evidence="2">Fibroblasts and whole tissue</tissue>
    </source>
</reference>
<gene>
    <name evidence="2" type="primary">si:ch211-200p22.4</name>
</gene>
<accession>A0AC58G417</accession>
<evidence type="ECO:0000313" key="1">
    <source>
        <dbReference type="Proteomes" id="UP000000437"/>
    </source>
</evidence>
<protein>
    <submittedName>
        <fullName evidence="2">Phosphatidylinositol-binding clathrin assembly protein isoform X14</fullName>
    </submittedName>
</protein>
<keyword evidence="1" id="KW-1185">Reference proteome</keyword>
<dbReference type="RefSeq" id="XP_073764478.1">
    <property type="nucleotide sequence ID" value="XM_073908377.1"/>
</dbReference>
<sequence length="600" mass="66069">MSGQSITDRIAAAQHSMTGSAISKAVCKATTHEVSGPKKKHLDYLIHCTNEMNVNVPQLADTLFERTTNSSWVVVFKALITTHHLMMYGNERFIQYLASRNTLFNLNNFLDKGALQGYDMSTFIRRYSRYLNEKALSYRLVAVDFTKMKRGIDGVMRTMNTEKLIKTLPIIQNQLDALLDFQANPNELTNGVINAAFMLLFKDSIRLFAAYNEGVINLLEKYFDMKKNQCKDALDIYKKFLYRMTKLSEFLKVAEQVGIDQGDIPDLTQTTRGSYLAPSSLLEALEQHLASLEGKKTKELSADNRANTLSNAVSSLSNTGMSFSFSSSRMDEKEKQQALEEEQARLQALKRLKEIGMQTPTASPSTQSLGSANNHNADVDLFTNTTSPPSINSMPNLTSDLFDLQPAFVPAVQSTPISTASSAWGGYDASGDLLKPTVTVHSQTPVMHHHTGSKLLANDLDSSLANLVGNLQFGGTPGKKSDMQWTQPGEKKLTGGTNWQSKTMSSTTAWSPAPLPPAAMPPAAMPVPHMTGMFYTSYAPAPMAFPMTTPQVPVYGMVPPQLGQMGGVPVMTQQPMLYNQPVLRPTNPFTPIPGAQMQFM</sequence>
<evidence type="ECO:0000313" key="2">
    <source>
        <dbReference type="RefSeq" id="XP_073764478.1"/>
    </source>
</evidence>
<proteinExistence type="predicted"/>
<organism evidence="1 2">
    <name type="scientific">Danio rerio</name>
    <name type="common">Zebrafish</name>
    <name type="synonym">Brachydanio rerio</name>
    <dbReference type="NCBI Taxonomy" id="7955"/>
    <lineage>
        <taxon>Eukaryota</taxon>
        <taxon>Metazoa</taxon>
        <taxon>Chordata</taxon>
        <taxon>Craniata</taxon>
        <taxon>Vertebrata</taxon>
        <taxon>Euteleostomi</taxon>
        <taxon>Actinopterygii</taxon>
        <taxon>Neopterygii</taxon>
        <taxon>Teleostei</taxon>
        <taxon>Ostariophysi</taxon>
        <taxon>Cypriniformes</taxon>
        <taxon>Danionidae</taxon>
        <taxon>Danioninae</taxon>
        <taxon>Danio</taxon>
    </lineage>
</organism>
<dbReference type="Proteomes" id="UP000000437">
    <property type="component" value="Chromosome 7"/>
</dbReference>
<name>A0AC58G417_DANRE</name>